<dbReference type="CDD" id="cd16495">
    <property type="entry name" value="RING_CH-C4HC3_MARCH"/>
    <property type="match status" value="1"/>
</dbReference>
<dbReference type="InterPro" id="IPR004217">
    <property type="entry name" value="Tim10-like"/>
</dbReference>
<comment type="caution">
    <text evidence="6">The sequence shown here is derived from an EMBL/GenBank/DDBJ whole genome shotgun (WGS) entry which is preliminary data.</text>
</comment>
<dbReference type="SMART" id="SM00744">
    <property type="entry name" value="RINGv"/>
    <property type="match status" value="1"/>
</dbReference>
<evidence type="ECO:0000256" key="4">
    <source>
        <dbReference type="SAM" id="MobiDB-lite"/>
    </source>
</evidence>
<sequence length="257" mass="27872">MLATHSPPFDRDHHFSGSSSEISLSGEIGAHRNSSVSDCLSEVDLESGGLDMEVHLDNKTQRDCRICHLGLETREQECGVAIELGCSCKGDLGAAHKKCAETWFKIKGNTTCEICGATALGVAGEQTNEAHNASAAVLSAPAAPLILVETRAFWHSRRVMNFLLACMGISTMAANNVGLPAGVSKEQAYGMAETEMEYRVELFNRLLNTCFNKCIDKRHKEAELNMGENSCVDRCVSKYWAVNGIIGQMLSAGQRPM</sequence>
<evidence type="ECO:0000259" key="5">
    <source>
        <dbReference type="PROSITE" id="PS51292"/>
    </source>
</evidence>
<dbReference type="AlphaFoldDB" id="A0A4U5P5W8"/>
<dbReference type="Pfam" id="PF12906">
    <property type="entry name" value="RINGv"/>
    <property type="match status" value="1"/>
</dbReference>
<keyword evidence="3" id="KW-0862">Zinc</keyword>
<evidence type="ECO:0000256" key="1">
    <source>
        <dbReference type="ARBA" id="ARBA00022723"/>
    </source>
</evidence>
<dbReference type="FunFam" id="1.10.287.810:FF:000007">
    <property type="entry name" value="Mitochondrial import inner membrane translocase"/>
    <property type="match status" value="1"/>
</dbReference>
<keyword evidence="1" id="KW-0479">Metal-binding</keyword>
<keyword evidence="2" id="KW-0863">Zinc-finger</keyword>
<evidence type="ECO:0000313" key="6">
    <source>
        <dbReference type="EMBL" id="TKR91732.1"/>
    </source>
</evidence>
<dbReference type="Gene3D" id="3.30.40.10">
    <property type="entry name" value="Zinc/RING finger domain, C3HC4 (zinc finger)"/>
    <property type="match status" value="1"/>
</dbReference>
<dbReference type="SUPFAM" id="SSF57850">
    <property type="entry name" value="RING/U-box"/>
    <property type="match status" value="1"/>
</dbReference>
<gene>
    <name evidence="6" type="ORF">D5086_0000221770</name>
</gene>
<dbReference type="InterPro" id="IPR011016">
    <property type="entry name" value="Znf_RING-CH"/>
</dbReference>
<dbReference type="EMBL" id="RCHU01000760">
    <property type="protein sequence ID" value="TKR91732.1"/>
    <property type="molecule type" value="Genomic_DNA"/>
</dbReference>
<protein>
    <submittedName>
        <fullName evidence="6">Mitochondrial import inner membrane translocase subunit Tim10 family protein</fullName>
    </submittedName>
</protein>
<dbReference type="PROSITE" id="PS51292">
    <property type="entry name" value="ZF_RING_CH"/>
    <property type="match status" value="1"/>
</dbReference>
<dbReference type="InterPro" id="IPR035427">
    <property type="entry name" value="Tim10-like_dom_sf"/>
</dbReference>
<organism evidence="6">
    <name type="scientific">Populus alba</name>
    <name type="common">White poplar</name>
    <dbReference type="NCBI Taxonomy" id="43335"/>
    <lineage>
        <taxon>Eukaryota</taxon>
        <taxon>Viridiplantae</taxon>
        <taxon>Streptophyta</taxon>
        <taxon>Embryophyta</taxon>
        <taxon>Tracheophyta</taxon>
        <taxon>Spermatophyta</taxon>
        <taxon>Magnoliopsida</taxon>
        <taxon>eudicotyledons</taxon>
        <taxon>Gunneridae</taxon>
        <taxon>Pentapetalae</taxon>
        <taxon>rosids</taxon>
        <taxon>fabids</taxon>
        <taxon>Malpighiales</taxon>
        <taxon>Salicaceae</taxon>
        <taxon>Saliceae</taxon>
        <taxon>Populus</taxon>
    </lineage>
</organism>
<dbReference type="SUPFAM" id="SSF144122">
    <property type="entry name" value="Tim10-like"/>
    <property type="match status" value="1"/>
</dbReference>
<feature type="domain" description="RING-CH-type" evidence="5">
    <location>
        <begin position="56"/>
        <end position="122"/>
    </location>
</feature>
<dbReference type="Gene3D" id="1.10.287.810">
    <property type="entry name" value="Mitochondrial import inner membrane translocase subunit tim13 like domains"/>
    <property type="match status" value="1"/>
</dbReference>
<proteinExistence type="predicted"/>
<name>A0A4U5P5W8_POPAL</name>
<dbReference type="PANTHER" id="PTHR46214">
    <property type="entry name" value="ZINC FINGER, RING-CH-TYPE"/>
    <property type="match status" value="1"/>
</dbReference>
<dbReference type="STRING" id="43335.A0A4U5P5W8"/>
<feature type="region of interest" description="Disordered" evidence="4">
    <location>
        <begin position="1"/>
        <end position="22"/>
    </location>
</feature>
<dbReference type="Pfam" id="PF02953">
    <property type="entry name" value="zf-Tim10_DDP"/>
    <property type="match status" value="1"/>
</dbReference>
<dbReference type="PANTHER" id="PTHR46214:SF18">
    <property type="entry name" value="RING-CH-TYPE DOMAIN-CONTAINING PROTEIN"/>
    <property type="match status" value="1"/>
</dbReference>
<dbReference type="InterPro" id="IPR013083">
    <property type="entry name" value="Znf_RING/FYVE/PHD"/>
</dbReference>
<evidence type="ECO:0000256" key="3">
    <source>
        <dbReference type="ARBA" id="ARBA00022833"/>
    </source>
</evidence>
<reference evidence="6" key="1">
    <citation type="submission" date="2018-10" db="EMBL/GenBank/DDBJ databases">
        <title>Population genomic analysis revealed the cold adaptation of white poplar.</title>
        <authorList>
            <person name="Liu Y.-J."/>
        </authorList>
    </citation>
    <scope>NUCLEOTIDE SEQUENCE [LARGE SCALE GENOMIC DNA]</scope>
    <source>
        <strain evidence="6">PAL-ZL1</strain>
    </source>
</reference>
<accession>A0A4U5P5W8</accession>
<evidence type="ECO:0000256" key="2">
    <source>
        <dbReference type="ARBA" id="ARBA00022771"/>
    </source>
</evidence>
<dbReference type="GO" id="GO:0008270">
    <property type="term" value="F:zinc ion binding"/>
    <property type="evidence" value="ECO:0007669"/>
    <property type="project" value="UniProtKB-KW"/>
</dbReference>